<dbReference type="Proteomes" id="UP000001542">
    <property type="component" value="Unassembled WGS sequence"/>
</dbReference>
<dbReference type="OrthoDB" id="10502524at2759"/>
<name>A2GK34_TRIV3</name>
<protein>
    <submittedName>
        <fullName evidence="1">Uncharacterized protein</fullName>
    </submittedName>
</protein>
<evidence type="ECO:0000313" key="1">
    <source>
        <dbReference type="EMBL" id="EAX82483.1"/>
    </source>
</evidence>
<dbReference type="VEuPathDB" id="TrichDB:TVAG_526690"/>
<dbReference type="InParanoid" id="A2GK34"/>
<sequence length="194" mass="22823">MFDDDYFEPELNSDEQYDCYIDNCIQESLNRNRNGLEREILQKIPRTDSYYNAITAAIGKQFKGKTLAIIKEIIKISQNDPYCHLLIYINRSGTPSDSTFESLKNLINVPIVYKSHEEAEAFIHEVLLFKELYNLVKKEHLENRIVDKQTMEMFETLQISDYSKHFLHTLIFLDDAVKSSLIEKPNSKFNKWLT</sequence>
<dbReference type="AlphaFoldDB" id="A2GK34"/>
<dbReference type="VEuPathDB" id="TrichDB:TVAGG3_0224640"/>
<accession>A2GK34</accession>
<dbReference type="PANTHER" id="PTHR48123:SF1">
    <property type="entry name" value="AAA+ ATPASE DOMAIN-CONTAINING PROTEIN"/>
    <property type="match status" value="1"/>
</dbReference>
<reference evidence="1" key="1">
    <citation type="submission" date="2006-10" db="EMBL/GenBank/DDBJ databases">
        <authorList>
            <person name="Amadeo P."/>
            <person name="Zhao Q."/>
            <person name="Wortman J."/>
            <person name="Fraser-Liggett C."/>
            <person name="Carlton J."/>
        </authorList>
    </citation>
    <scope>NUCLEOTIDE SEQUENCE</scope>
    <source>
        <strain evidence="1">G3</strain>
    </source>
</reference>
<organism evidence="1 2">
    <name type="scientific">Trichomonas vaginalis (strain ATCC PRA-98 / G3)</name>
    <dbReference type="NCBI Taxonomy" id="412133"/>
    <lineage>
        <taxon>Eukaryota</taxon>
        <taxon>Metamonada</taxon>
        <taxon>Parabasalia</taxon>
        <taxon>Trichomonadida</taxon>
        <taxon>Trichomonadidae</taxon>
        <taxon>Trichomonas</taxon>
    </lineage>
</organism>
<gene>
    <name evidence="1" type="ORF">TVAG_526690</name>
</gene>
<dbReference type="EMBL" id="DS116659">
    <property type="protein sequence ID" value="EAX82483.1"/>
    <property type="molecule type" value="Genomic_DNA"/>
</dbReference>
<dbReference type="PANTHER" id="PTHR48123">
    <property type="entry name" value="ARL2_BIND_BART DOMAIN-CONTAINING PROTEIN"/>
    <property type="match status" value="1"/>
</dbReference>
<evidence type="ECO:0000313" key="2">
    <source>
        <dbReference type="Proteomes" id="UP000001542"/>
    </source>
</evidence>
<proteinExistence type="predicted"/>
<keyword evidence="2" id="KW-1185">Reference proteome</keyword>
<reference evidence="1" key="2">
    <citation type="journal article" date="2007" name="Science">
        <title>Draft genome sequence of the sexually transmitted pathogen Trichomonas vaginalis.</title>
        <authorList>
            <person name="Carlton J.M."/>
            <person name="Hirt R.P."/>
            <person name="Silva J.C."/>
            <person name="Delcher A.L."/>
            <person name="Schatz M."/>
            <person name="Zhao Q."/>
            <person name="Wortman J.R."/>
            <person name="Bidwell S.L."/>
            <person name="Alsmark U.C.M."/>
            <person name="Besteiro S."/>
            <person name="Sicheritz-Ponten T."/>
            <person name="Noel C.J."/>
            <person name="Dacks J.B."/>
            <person name="Foster P.G."/>
            <person name="Simillion C."/>
            <person name="Van de Peer Y."/>
            <person name="Miranda-Saavedra D."/>
            <person name="Barton G.J."/>
            <person name="Westrop G.D."/>
            <person name="Mueller S."/>
            <person name="Dessi D."/>
            <person name="Fiori P.L."/>
            <person name="Ren Q."/>
            <person name="Paulsen I."/>
            <person name="Zhang H."/>
            <person name="Bastida-Corcuera F.D."/>
            <person name="Simoes-Barbosa A."/>
            <person name="Brown M.T."/>
            <person name="Hayes R.D."/>
            <person name="Mukherjee M."/>
            <person name="Okumura C.Y."/>
            <person name="Schneider R."/>
            <person name="Smith A.J."/>
            <person name="Vanacova S."/>
            <person name="Villalvazo M."/>
            <person name="Haas B.J."/>
            <person name="Pertea M."/>
            <person name="Feldblyum T.V."/>
            <person name="Utterback T.R."/>
            <person name="Shu C.L."/>
            <person name="Osoegawa K."/>
            <person name="de Jong P.J."/>
            <person name="Hrdy I."/>
            <person name="Horvathova L."/>
            <person name="Zubacova Z."/>
            <person name="Dolezal P."/>
            <person name="Malik S.B."/>
            <person name="Logsdon J.M. Jr."/>
            <person name="Henze K."/>
            <person name="Gupta A."/>
            <person name="Wang C.C."/>
            <person name="Dunne R.L."/>
            <person name="Upcroft J.A."/>
            <person name="Upcroft P."/>
            <person name="White O."/>
            <person name="Salzberg S.L."/>
            <person name="Tang P."/>
            <person name="Chiu C.-H."/>
            <person name="Lee Y.-S."/>
            <person name="Embley T.M."/>
            <person name="Coombs G.H."/>
            <person name="Mottram J.C."/>
            <person name="Tachezy J."/>
            <person name="Fraser-Liggett C.M."/>
            <person name="Johnson P.J."/>
        </authorList>
    </citation>
    <scope>NUCLEOTIDE SEQUENCE [LARGE SCALE GENOMIC DNA]</scope>
    <source>
        <strain evidence="1">G3</strain>
    </source>
</reference>